<keyword evidence="6 14" id="KW-0479">Metal-binding</keyword>
<evidence type="ECO:0000256" key="12">
    <source>
        <dbReference type="ARBA" id="ARBA00023242"/>
    </source>
</evidence>
<dbReference type="GO" id="GO:0045292">
    <property type="term" value="P:mRNA cis splicing, via spliceosome"/>
    <property type="evidence" value="ECO:0007669"/>
    <property type="project" value="TreeGrafter"/>
</dbReference>
<dbReference type="FunFam" id="2.10.110.10:FF:000018">
    <property type="entry name" value="Paxillin isoform 1"/>
    <property type="match status" value="1"/>
</dbReference>
<feature type="domain" description="LIM zinc-binding" evidence="17">
    <location>
        <begin position="183"/>
        <end position="242"/>
    </location>
</feature>
<dbReference type="Pfam" id="PF06677">
    <property type="entry name" value="Auto_anti-p27"/>
    <property type="match status" value="1"/>
</dbReference>
<dbReference type="InterPro" id="IPR009563">
    <property type="entry name" value="SSSCA1"/>
</dbReference>
<feature type="region of interest" description="Disordered" evidence="16">
    <location>
        <begin position="122"/>
        <end position="170"/>
    </location>
</feature>
<evidence type="ECO:0000256" key="2">
    <source>
        <dbReference type="ARBA" id="ARBA00004282"/>
    </source>
</evidence>
<dbReference type="FunFam" id="2.10.110.10:FF:000009">
    <property type="entry name" value="Paxillin isoform 1"/>
    <property type="match status" value="1"/>
</dbReference>
<keyword evidence="8 14" id="KW-0862">Zinc</keyword>
<evidence type="ECO:0000313" key="18">
    <source>
        <dbReference type="EMBL" id="KRX42922.1"/>
    </source>
</evidence>
<feature type="coiled-coil region" evidence="15">
    <location>
        <begin position="777"/>
        <end position="804"/>
    </location>
</feature>
<feature type="domain" description="LIM zinc-binding" evidence="17">
    <location>
        <begin position="243"/>
        <end position="300"/>
    </location>
</feature>
<feature type="domain" description="LIM zinc-binding" evidence="17">
    <location>
        <begin position="301"/>
        <end position="360"/>
    </location>
</feature>
<evidence type="ECO:0000256" key="4">
    <source>
        <dbReference type="ARBA" id="ARBA00022490"/>
    </source>
</evidence>
<dbReference type="GO" id="GO:0046872">
    <property type="term" value="F:metal ion binding"/>
    <property type="evidence" value="ECO:0007669"/>
    <property type="project" value="UniProtKB-KW"/>
</dbReference>
<feature type="compositionally biased region" description="Acidic residues" evidence="16">
    <location>
        <begin position="135"/>
        <end position="151"/>
    </location>
</feature>
<dbReference type="GO" id="GO:0070161">
    <property type="term" value="C:anchoring junction"/>
    <property type="evidence" value="ECO:0007669"/>
    <property type="project" value="UniProtKB-SubCell"/>
</dbReference>
<dbReference type="Proteomes" id="UP000055048">
    <property type="component" value="Unassembled WGS sequence"/>
</dbReference>
<evidence type="ECO:0000256" key="14">
    <source>
        <dbReference type="PROSITE-ProRule" id="PRU00125"/>
    </source>
</evidence>
<feature type="region of interest" description="Disordered" evidence="16">
    <location>
        <begin position="1179"/>
        <end position="1203"/>
    </location>
</feature>
<comment type="similarity">
    <text evidence="3">Belongs to the SNU66/SART1 family.</text>
</comment>
<dbReference type="CDD" id="cd09406">
    <property type="entry name" value="LIM1_Leupaxin"/>
    <property type="match status" value="1"/>
</dbReference>
<keyword evidence="5" id="KW-0507">mRNA processing</keyword>
<name>A0A0V0TV75_9BILA</name>
<evidence type="ECO:0000256" key="15">
    <source>
        <dbReference type="SAM" id="Coils"/>
    </source>
</evidence>
<dbReference type="InterPro" id="IPR005011">
    <property type="entry name" value="SNU66/SART1"/>
</dbReference>
<organism evidence="18 19">
    <name type="scientific">Trichinella murrelli</name>
    <dbReference type="NCBI Taxonomy" id="144512"/>
    <lineage>
        <taxon>Eukaryota</taxon>
        <taxon>Metazoa</taxon>
        <taxon>Ecdysozoa</taxon>
        <taxon>Nematoda</taxon>
        <taxon>Enoplea</taxon>
        <taxon>Dorylaimia</taxon>
        <taxon>Trichinellida</taxon>
        <taxon>Trichinellidae</taxon>
        <taxon>Trichinella</taxon>
    </lineage>
</organism>
<evidence type="ECO:0000256" key="9">
    <source>
        <dbReference type="ARBA" id="ARBA00022949"/>
    </source>
</evidence>
<dbReference type="InterPro" id="IPR045347">
    <property type="entry name" value="HIND"/>
</dbReference>
<dbReference type="GO" id="GO:0000481">
    <property type="term" value="P:maturation of 5S rRNA"/>
    <property type="evidence" value="ECO:0007669"/>
    <property type="project" value="TreeGrafter"/>
</dbReference>
<comment type="caution">
    <text evidence="18">The sequence shown here is derived from an EMBL/GenBank/DDBJ whole genome shotgun (WGS) entry which is preliminary data.</text>
</comment>
<dbReference type="Gene3D" id="2.10.110.10">
    <property type="entry name" value="Cysteine Rich Protein"/>
    <property type="match status" value="4"/>
</dbReference>
<evidence type="ECO:0000256" key="13">
    <source>
        <dbReference type="ARBA" id="ARBA00037833"/>
    </source>
</evidence>
<accession>A0A0V0TV75</accession>
<keyword evidence="19" id="KW-1185">Reference proteome</keyword>
<evidence type="ECO:0000256" key="1">
    <source>
        <dbReference type="ARBA" id="ARBA00004123"/>
    </source>
</evidence>
<keyword evidence="15" id="KW-0175">Coiled coil</keyword>
<dbReference type="STRING" id="144512.A0A0V0TV75"/>
<keyword evidence="9" id="KW-0965">Cell junction</keyword>
<dbReference type="CDD" id="cd09337">
    <property type="entry name" value="LIM2_Paxillin_like"/>
    <property type="match status" value="1"/>
</dbReference>
<dbReference type="GO" id="GO:0055120">
    <property type="term" value="C:striated muscle dense body"/>
    <property type="evidence" value="ECO:0007669"/>
    <property type="project" value="UniProtKB-ARBA"/>
</dbReference>
<proteinExistence type="inferred from homology"/>
<dbReference type="PROSITE" id="PS50023">
    <property type="entry name" value="LIM_DOMAIN_2"/>
    <property type="match status" value="3"/>
</dbReference>
<feature type="compositionally biased region" description="Basic and acidic residues" evidence="16">
    <location>
        <begin position="621"/>
        <end position="630"/>
    </location>
</feature>
<dbReference type="GO" id="GO:0046540">
    <property type="term" value="C:U4/U6 x U5 tri-snRNP complex"/>
    <property type="evidence" value="ECO:0007669"/>
    <property type="project" value="InterPro"/>
</dbReference>
<protein>
    <submittedName>
        <fullName evidence="18">Paxillin</fullName>
    </submittedName>
</protein>
<dbReference type="InterPro" id="IPR001781">
    <property type="entry name" value="Znf_LIM"/>
</dbReference>
<comment type="subcellular location">
    <subcellularLocation>
        <location evidence="2">Cell junction</location>
    </subcellularLocation>
    <subcellularLocation>
        <location evidence="13">Cytoplasm</location>
        <location evidence="13">Myofibril</location>
        <location evidence="13">Sarcomere</location>
        <location evidence="13">M line</location>
    </subcellularLocation>
    <subcellularLocation>
        <location evidence="1">Nucleus</location>
    </subcellularLocation>
</comment>
<keyword evidence="7" id="KW-0677">Repeat</keyword>
<evidence type="ECO:0000256" key="3">
    <source>
        <dbReference type="ARBA" id="ARBA00006076"/>
    </source>
</evidence>
<dbReference type="PANTHER" id="PTHR14152">
    <property type="entry name" value="SQUAMOUS CELL CARCINOMA ANTIGEN RECOGNISED BY CYTOTOXIC T LYMPHOCYTES"/>
    <property type="match status" value="1"/>
</dbReference>
<keyword evidence="12" id="KW-0539">Nucleus</keyword>
<dbReference type="SMART" id="SM00132">
    <property type="entry name" value="LIM"/>
    <property type="match status" value="4"/>
</dbReference>
<keyword evidence="11" id="KW-0508">mRNA splicing</keyword>
<reference evidence="18 19" key="1">
    <citation type="submission" date="2015-01" db="EMBL/GenBank/DDBJ databases">
        <title>Evolution of Trichinella species and genotypes.</title>
        <authorList>
            <person name="Korhonen P.K."/>
            <person name="Edoardo P."/>
            <person name="Giuseppe L.R."/>
            <person name="Gasser R.B."/>
        </authorList>
    </citation>
    <scope>NUCLEOTIDE SEQUENCE [LARGE SCALE GENOMIC DNA]</scope>
    <source>
        <strain evidence="18">ISS417</strain>
    </source>
</reference>
<feature type="region of interest" description="Disordered" evidence="16">
    <location>
        <begin position="580"/>
        <end position="630"/>
    </location>
</feature>
<dbReference type="OrthoDB" id="15567at2759"/>
<evidence type="ECO:0000256" key="5">
    <source>
        <dbReference type="ARBA" id="ARBA00022664"/>
    </source>
</evidence>
<dbReference type="Pfam" id="PF00412">
    <property type="entry name" value="LIM"/>
    <property type="match status" value="4"/>
</dbReference>
<dbReference type="SUPFAM" id="SSF57716">
    <property type="entry name" value="Glucocorticoid receptor-like (DNA-binding domain)"/>
    <property type="match status" value="4"/>
</dbReference>
<dbReference type="Pfam" id="PF03343">
    <property type="entry name" value="SART-1"/>
    <property type="match status" value="1"/>
</dbReference>
<evidence type="ECO:0000256" key="8">
    <source>
        <dbReference type="ARBA" id="ARBA00022833"/>
    </source>
</evidence>
<feature type="compositionally biased region" description="Basic residues" evidence="16">
    <location>
        <begin position="601"/>
        <end position="614"/>
    </location>
</feature>
<dbReference type="PROSITE" id="PS00478">
    <property type="entry name" value="LIM_DOMAIN_1"/>
    <property type="match status" value="3"/>
</dbReference>
<evidence type="ECO:0000256" key="11">
    <source>
        <dbReference type="ARBA" id="ARBA00023187"/>
    </source>
</evidence>
<evidence type="ECO:0000256" key="16">
    <source>
        <dbReference type="SAM" id="MobiDB-lite"/>
    </source>
</evidence>
<dbReference type="FunFam" id="2.10.110.10:FF:000008">
    <property type="entry name" value="Paxillin isoform 1"/>
    <property type="match status" value="1"/>
</dbReference>
<evidence type="ECO:0000256" key="10">
    <source>
        <dbReference type="ARBA" id="ARBA00023038"/>
    </source>
</evidence>
<dbReference type="CDD" id="cd09338">
    <property type="entry name" value="LIM3_Paxillin_like"/>
    <property type="match status" value="1"/>
</dbReference>
<dbReference type="GO" id="GO:0031430">
    <property type="term" value="C:M band"/>
    <property type="evidence" value="ECO:0007669"/>
    <property type="project" value="UniProtKB-SubCell"/>
</dbReference>
<keyword evidence="4" id="KW-0963">Cytoplasm</keyword>
<gene>
    <name evidence="18" type="ORF">T05_753</name>
</gene>
<dbReference type="Pfam" id="PF19252">
    <property type="entry name" value="HIND"/>
    <property type="match status" value="1"/>
</dbReference>
<evidence type="ECO:0000256" key="6">
    <source>
        <dbReference type="ARBA" id="ARBA00022723"/>
    </source>
</evidence>
<dbReference type="PANTHER" id="PTHR14152:SF5">
    <property type="entry name" value="U4_U6.U5 TRI-SNRNP-ASSOCIATED PROTEIN 1"/>
    <property type="match status" value="1"/>
</dbReference>
<keyword evidence="10 14" id="KW-0440">LIM domain</keyword>
<evidence type="ECO:0000313" key="19">
    <source>
        <dbReference type="Proteomes" id="UP000055048"/>
    </source>
</evidence>
<evidence type="ECO:0000259" key="17">
    <source>
        <dbReference type="PROSITE" id="PS50023"/>
    </source>
</evidence>
<sequence>MEELEELLTDLQRTTSALKQKKQKQMNTNMASLQSRMTTNCDTGQSASSDDVGLQDVEQLLDEYSQQRRLRGQNGRPRVDSLLGELDVVVADADKQQQQQNSVSAAARDLENLMASLSDFTVSSSSHQLQRDGFDTDGDDDGNGDIDGDDDGDRRANDNQADNKQSDDSEQFLKHGIGNIPKGDCAFCRKPIVGQVVIALGKMWHPEHFVCAHCGQELGRQNFYERACKAYCENDYHRLFSPRCAYCNGPIKDKCITAMDRTWHPEHFFCAQCGKQFGEEGFHVNNGRPFCRQDYFAYFALRCQACQQPLMNNYITALNAHWHPHCFACHDCKQPFVGGSFFEHLGEPYCETHYHEKRGSLCSGCHKPISGRCVTAMGQKFHPEHFICSFCLKQLTKGTCFKQQMINSSKSNGPRDRCCKQRSIGFEFLRFAFEKTIETMSHSTPMDGDAAVKAIADHMLRGYCMLDDYCKTCGGVLLQDRNKKILCVCCPVMDTEENEATKSEPAQVEAEAKPAEEKLQPVKSISLQYKYQPVSYSLEKVRSCLMREMVEVAEELNRSSSVGERRNLLQLIQQISKTLKSLAKRKRSNSSSDREAEGGKKRLKKSGTRGKNVKKPVQPNDDDKIESTFDDSEKLNKRTIEAKNNESDFVSDELVRMEEDASAEISMSVEETNKLREKLGLAPLKMEETKEEERTVIADDGTTVVEKVVSVDGKEFVHRPALNVTEKKAQDSFKEKLQVQKERRLLHDRLLNVKLLAESDSGEDEEEQSALAWVQKSRTLEQERQLAEMKAKQLEEMDNELIQELDHKKHALPRHTQYSSKDLSGFTVLHAKDEFLEGRETVLVLQDKDVLDDSEDVLINPTLVEQQQWKRNVENRKKKPDYDPFEEEVDEFGMLKEKVLLKKYDDEIVGIKKESFKLGQDGAVDISKEAALRELSKQLREGVQSLNSAPLEIAREYYTTEEMAKFKKPRKRVKKQRKTNTETFEDLFLKSERQIDEDYGSRGRGKGRTKENYELDNEFESLKGEEIKLEAPTNKQEMNRLASLKNDLLKRPIETGTELSLENVVIEDEAEEEFNAILNRARKAKLAENMQQSFKFGAEKVVSALKNNTMTESDADPQQQMQPGTSGIIFDSVSEYCRGLGEIPTYGRSGNRDSRELVSLDLVKNKIVKTENVGEESNWVMKDLTQEEQSESGSSDGDDVKREELDVKPILEEEPEARRSVAAALQLAFRKGYLDKDKKGFDQDAQLQHLKAKRYTILDKQFNDIDDKYAKKLERMGGSGHGGPIVDFKEKKNYVPNVKLEYADEHGRLMDAKDAFRYLSWKFHGKAPGKKKVEKRMKKIMETELMNEMSSTDTPLGTLEKQIHKQRRLQTPYIYLSGGGCKDIGSSFSKD</sequence>
<dbReference type="EMBL" id="JYDJ01000131">
    <property type="protein sequence ID" value="KRX42922.1"/>
    <property type="molecule type" value="Genomic_DNA"/>
</dbReference>
<evidence type="ECO:0000256" key="7">
    <source>
        <dbReference type="ARBA" id="ARBA00022737"/>
    </source>
</evidence>